<evidence type="ECO:0000313" key="4">
    <source>
        <dbReference type="Proteomes" id="UP000759298"/>
    </source>
</evidence>
<sequence>MNRPNTAVLLALAATSLGLAACSEETQESGKAFAEGAAADTAANAEVVGEKLEEATVVAADKVSKGAADLRDDVADKREKSEPTDGELDGTD</sequence>
<feature type="chain" id="PRO_5045954679" description="50S ribosomal protein L7/L12 domain protein" evidence="2">
    <location>
        <begin position="21"/>
        <end position="92"/>
    </location>
</feature>
<proteinExistence type="predicted"/>
<accession>A0ABS7PBV9</accession>
<evidence type="ECO:0000256" key="1">
    <source>
        <dbReference type="SAM" id="MobiDB-lite"/>
    </source>
</evidence>
<dbReference type="RefSeq" id="WP_222824218.1">
    <property type="nucleotide sequence ID" value="NZ_JAHWXP010000002.1"/>
</dbReference>
<feature type="region of interest" description="Disordered" evidence="1">
    <location>
        <begin position="68"/>
        <end position="92"/>
    </location>
</feature>
<organism evidence="3 4">
    <name type="scientific">Alteriqipengyuania abyssalis</name>
    <dbReference type="NCBI Taxonomy" id="2860200"/>
    <lineage>
        <taxon>Bacteria</taxon>
        <taxon>Pseudomonadati</taxon>
        <taxon>Pseudomonadota</taxon>
        <taxon>Alphaproteobacteria</taxon>
        <taxon>Sphingomonadales</taxon>
        <taxon>Erythrobacteraceae</taxon>
        <taxon>Alteriqipengyuania</taxon>
    </lineage>
</organism>
<reference evidence="3 4" key="1">
    <citation type="submission" date="2021-07" db="EMBL/GenBank/DDBJ databases">
        <title>Alteriqipengyuania abyssalis NZ-12B nov, sp.nov isolated from deep sea sponge in pacific ocean.</title>
        <authorList>
            <person name="Tareen S."/>
            <person name="Wink J."/>
        </authorList>
    </citation>
    <scope>NUCLEOTIDE SEQUENCE [LARGE SCALE GENOMIC DNA]</scope>
    <source>
        <strain evidence="3 4">NZ-12B</strain>
    </source>
</reference>
<feature type="signal peptide" evidence="2">
    <location>
        <begin position="1"/>
        <end position="20"/>
    </location>
</feature>
<keyword evidence="4" id="KW-1185">Reference proteome</keyword>
<evidence type="ECO:0000313" key="3">
    <source>
        <dbReference type="EMBL" id="MBY8336539.1"/>
    </source>
</evidence>
<dbReference type="Proteomes" id="UP000759298">
    <property type="component" value="Unassembled WGS sequence"/>
</dbReference>
<name>A0ABS7PBV9_9SPHN</name>
<keyword evidence="2" id="KW-0732">Signal</keyword>
<protein>
    <recommendedName>
        <fullName evidence="5">50S ribosomal protein L7/L12 domain protein</fullName>
    </recommendedName>
</protein>
<feature type="compositionally biased region" description="Basic and acidic residues" evidence="1">
    <location>
        <begin position="68"/>
        <end position="83"/>
    </location>
</feature>
<comment type="caution">
    <text evidence="3">The sequence shown here is derived from an EMBL/GenBank/DDBJ whole genome shotgun (WGS) entry which is preliminary data.</text>
</comment>
<evidence type="ECO:0000256" key="2">
    <source>
        <dbReference type="SAM" id="SignalP"/>
    </source>
</evidence>
<evidence type="ECO:0008006" key="5">
    <source>
        <dbReference type="Google" id="ProtNLM"/>
    </source>
</evidence>
<dbReference type="PROSITE" id="PS51257">
    <property type="entry name" value="PROKAR_LIPOPROTEIN"/>
    <property type="match status" value="1"/>
</dbReference>
<gene>
    <name evidence="3" type="ORF">KYN89_05720</name>
</gene>
<dbReference type="EMBL" id="JAHWXP010000002">
    <property type="protein sequence ID" value="MBY8336539.1"/>
    <property type="molecule type" value="Genomic_DNA"/>
</dbReference>